<feature type="binding site" evidence="10">
    <location>
        <position position="454"/>
    </location>
    <ligand>
        <name>substrate</name>
    </ligand>
</feature>
<keyword evidence="6 10" id="KW-0784">Thiamine biosynthesis</keyword>
<evidence type="ECO:0000256" key="6">
    <source>
        <dbReference type="ARBA" id="ARBA00022977"/>
    </source>
</evidence>
<accession>F0SER1</accession>
<feature type="binding site" evidence="10">
    <location>
        <position position="578"/>
    </location>
    <ligand>
        <name>[4Fe-4S] cluster</name>
        <dbReference type="ChEBI" id="CHEBI:49883"/>
        <note>4Fe-4S-S-AdoMet</note>
    </ligand>
</feature>
<evidence type="ECO:0000256" key="4">
    <source>
        <dbReference type="ARBA" id="ARBA00022723"/>
    </source>
</evidence>
<dbReference type="FunFam" id="3.20.20.540:FF:000001">
    <property type="entry name" value="Phosphomethylpyrimidine synthase"/>
    <property type="match status" value="1"/>
</dbReference>
<evidence type="ECO:0000313" key="12">
    <source>
        <dbReference type="EMBL" id="ADY51951.1"/>
    </source>
</evidence>
<dbReference type="OrthoDB" id="9805897at2"/>
<dbReference type="InterPro" id="IPR025747">
    <property type="entry name" value="ThiC-associated_dom"/>
</dbReference>
<dbReference type="STRING" id="762903.Pedsa_1385"/>
<feature type="binding site" evidence="10">
    <location>
        <position position="291"/>
    </location>
    <ligand>
        <name>substrate</name>
    </ligand>
</feature>
<keyword evidence="4 10" id="KW-0479">Metal-binding</keyword>
<dbReference type="GO" id="GO:0070284">
    <property type="term" value="F:phosphomethylpyrimidine synthase activity"/>
    <property type="evidence" value="ECO:0007669"/>
    <property type="project" value="UniProtKB-EC"/>
</dbReference>
<comment type="function">
    <text evidence="1 10">Catalyzes the synthesis of the hydroxymethylpyrimidine phosphate (HMP-P) moiety of thiamine from aminoimidazole ribotide (AIR) in a radical S-adenosyl-L-methionine (SAM)-dependent reaction.</text>
</comment>
<reference evidence="12 13" key="1">
    <citation type="journal article" date="2011" name="Stand. Genomic Sci.">
        <title>Complete genome sequence of the gliding, heparinolytic Pedobacter saltans type strain (113).</title>
        <authorList>
            <person name="Liolios K."/>
            <person name="Sikorski J."/>
            <person name="Lu M."/>
            <person name="Nolan M."/>
            <person name="Lapidus A."/>
            <person name="Lucas S."/>
            <person name="Hammon N."/>
            <person name="Deshpande S."/>
            <person name="Cheng J.F."/>
            <person name="Tapia R."/>
            <person name="Han C."/>
            <person name="Goodwin L."/>
            <person name="Pitluck S."/>
            <person name="Huntemann M."/>
            <person name="Ivanova N."/>
            <person name="Pagani I."/>
            <person name="Mavromatis K."/>
            <person name="Ovchinikova G."/>
            <person name="Pati A."/>
            <person name="Chen A."/>
            <person name="Palaniappan K."/>
            <person name="Land M."/>
            <person name="Hauser L."/>
            <person name="Brambilla E.M."/>
            <person name="Kotsyurbenko O."/>
            <person name="Rohde M."/>
            <person name="Tindall B.J."/>
            <person name="Abt B."/>
            <person name="Goker M."/>
            <person name="Detter J.C."/>
            <person name="Woyke T."/>
            <person name="Bristow J."/>
            <person name="Eisen J.A."/>
            <person name="Markowitz V."/>
            <person name="Hugenholtz P."/>
            <person name="Klenk H.P."/>
            <person name="Kyrpides N.C."/>
        </authorList>
    </citation>
    <scope>NUCLEOTIDE SEQUENCE [LARGE SCALE GENOMIC DNA]</scope>
    <source>
        <strain evidence="13">ATCC 51119 / DSM 12145 / JCM 21818 / LMG 10337 / NBRC 100064 / NCIMB 13643</strain>
    </source>
</reference>
<evidence type="ECO:0000256" key="5">
    <source>
        <dbReference type="ARBA" id="ARBA00022833"/>
    </source>
</evidence>
<dbReference type="NCBIfam" id="NF009895">
    <property type="entry name" value="PRK13352.1"/>
    <property type="match status" value="1"/>
</dbReference>
<feature type="binding site" evidence="10">
    <location>
        <position position="575"/>
    </location>
    <ligand>
        <name>[4Fe-4S] cluster</name>
        <dbReference type="ChEBI" id="CHEBI:49883"/>
        <note>4Fe-4S-S-AdoMet</note>
    </ligand>
</feature>
<dbReference type="GO" id="GO:0009229">
    <property type="term" value="P:thiamine diphosphate biosynthetic process"/>
    <property type="evidence" value="ECO:0007669"/>
    <property type="project" value="UniProtKB-UniRule"/>
</dbReference>
<keyword evidence="5 10" id="KW-0862">Zinc</keyword>
<evidence type="ECO:0000256" key="1">
    <source>
        <dbReference type="ARBA" id="ARBA00003175"/>
    </source>
</evidence>
<dbReference type="HAMAP" id="MF_00089">
    <property type="entry name" value="ThiC"/>
    <property type="match status" value="1"/>
</dbReference>
<reference evidence="13" key="2">
    <citation type="submission" date="2011-02" db="EMBL/GenBank/DDBJ databases">
        <title>The complete genome of Pedobacter saltans DSM 12145.</title>
        <authorList>
            <consortium name="US DOE Joint Genome Institute (JGI-PGF)"/>
            <person name="Lucas S."/>
            <person name="Copeland A."/>
            <person name="Lapidus A."/>
            <person name="Bruce D."/>
            <person name="Goodwin L."/>
            <person name="Pitluck S."/>
            <person name="Kyrpides N."/>
            <person name="Mavromatis K."/>
            <person name="Pagani I."/>
            <person name="Ivanova N."/>
            <person name="Ovchinnikova G."/>
            <person name="Lu M."/>
            <person name="Detter J.C."/>
            <person name="Han C."/>
            <person name="Land M."/>
            <person name="Hauser L."/>
            <person name="Markowitz V."/>
            <person name="Cheng J.-F."/>
            <person name="Hugenholtz P."/>
            <person name="Woyke T."/>
            <person name="Wu D."/>
            <person name="Tindall B."/>
            <person name="Pomrenke H.G."/>
            <person name="Brambilla E."/>
            <person name="Klenk H.-P."/>
            <person name="Eisen J.A."/>
        </authorList>
    </citation>
    <scope>NUCLEOTIDE SEQUENCE [LARGE SCALE GENOMIC DNA]</scope>
    <source>
        <strain evidence="13">ATCC 51119 / DSM 12145 / JCM 21818 / LMG 10337 / NBRC 100064 / NCIMB 13643</strain>
    </source>
</reference>
<sequence>METTKKDLDLISRDPFPASEKIYVKGKIHNVNVAMRRISLSDTKIHNGFGLTEKNEAVTVYDTSGPYTDPNIQIDVKKGLPRLREQWVLDRKDVNRLDDISSDYGKLRLNDEKLDHLRFVRNANPLKAKTGNNVTQLHYARKGIITPEMEYIAIRENQQIEILKDSLGERYETLGKQHEGNSFGALTPKGFITPEFVRQEVAAGRAVIPANINHPEAEPMIIGRNFLVKINANIGNSAVTSSIEEEVEKAVWACRWGADTIMDLSTGKNIHETREWIIRNSPVPIGTVPIYQALEKVNGKAEDLTWEIFRDTLIEQAEQGVDYFTIHAGVLLRYIPLTAKRITGIVSRGGSIMAKWCLAHHKENFLYTNFEEICEIMKAYDVSFSLGDGLRPGCLADANDAAQFAELETLGGLTKIAWEHDVQTIIEGPGHVPMHMIKENMEKQLQYCEEAPFYTLGPLTTDIAPGYDHITSAIGAAMIGWYGTAMLCYVTPKEHLGLPNKKDVKDGVITYKIAAHAADLAKGHPGAQYRDNALSKARFEFRWEDQFNLSLDPDTAREFHDETLPADGAKIAHFCSMCGPNFCSMKITQDVRTYAKEQGLEDNEALEAGMAEKSEQFKDKGSEIYL</sequence>
<dbReference type="GO" id="GO:0005829">
    <property type="term" value="C:cytosol"/>
    <property type="evidence" value="ECO:0007669"/>
    <property type="project" value="TreeGrafter"/>
</dbReference>
<dbReference type="Proteomes" id="UP000000310">
    <property type="component" value="Chromosome"/>
</dbReference>
<organism evidence="12 13">
    <name type="scientific">Pseudopedobacter saltans (strain ATCC 51119 / DSM 12145 / JCM 21818 / CCUG 39354 / LMG 10337 / NBRC 100064 / NCIMB 13643)</name>
    <name type="common">Pedobacter saltans</name>
    <dbReference type="NCBI Taxonomy" id="762903"/>
    <lineage>
        <taxon>Bacteria</taxon>
        <taxon>Pseudomonadati</taxon>
        <taxon>Bacteroidota</taxon>
        <taxon>Sphingobacteriia</taxon>
        <taxon>Sphingobacteriales</taxon>
        <taxon>Sphingobacteriaceae</taxon>
        <taxon>Pseudopedobacter</taxon>
    </lineage>
</organism>
<evidence type="ECO:0000256" key="10">
    <source>
        <dbReference type="HAMAP-Rule" id="MF_00089"/>
    </source>
</evidence>
<comment type="cofactor">
    <cofactor evidence="10">
        <name>[4Fe-4S] cluster</name>
        <dbReference type="ChEBI" id="CHEBI:49883"/>
    </cofactor>
    <text evidence="10">Binds 1 [4Fe-4S] cluster per subunit. The cluster is coordinated with 3 cysteines and an exchangeable S-adenosyl-L-methionine.</text>
</comment>
<gene>
    <name evidence="10" type="primary">thiC</name>
    <name evidence="12" type="ordered locus">Pedsa_1385</name>
</gene>
<dbReference type="HOGENOM" id="CLU_013181_2_1_10"/>
<dbReference type="RefSeq" id="WP_013632450.1">
    <property type="nucleotide sequence ID" value="NC_015177.1"/>
</dbReference>
<dbReference type="EC" id="4.1.99.17" evidence="10"/>
<feature type="binding site" evidence="10">
    <location>
        <position position="427"/>
    </location>
    <ligand>
        <name>substrate</name>
    </ligand>
</feature>
<dbReference type="EMBL" id="CP002545">
    <property type="protein sequence ID" value="ADY51951.1"/>
    <property type="molecule type" value="Genomic_DNA"/>
</dbReference>
<dbReference type="GO" id="GO:0051539">
    <property type="term" value="F:4 iron, 4 sulfur cluster binding"/>
    <property type="evidence" value="ECO:0007669"/>
    <property type="project" value="UniProtKB-KW"/>
</dbReference>
<dbReference type="PANTHER" id="PTHR30557">
    <property type="entry name" value="THIAMINE BIOSYNTHESIS PROTEIN THIC"/>
    <property type="match status" value="1"/>
</dbReference>
<comment type="similarity">
    <text evidence="10">Belongs to the ThiC family.</text>
</comment>
<protein>
    <recommendedName>
        <fullName evidence="10">Phosphomethylpyrimidine synthase</fullName>
        <ecNumber evidence="10">4.1.99.17</ecNumber>
    </recommendedName>
    <alternativeName>
        <fullName evidence="10">Hydroxymethylpyrimidine phosphate synthase</fullName>
        <shortName evidence="10">HMP-P synthase</shortName>
        <shortName evidence="10">HMP-phosphate synthase</shortName>
        <shortName evidence="10">HMPP synthase</shortName>
    </alternativeName>
    <alternativeName>
        <fullName evidence="10">Thiamine biosynthesis protein ThiC</fullName>
    </alternativeName>
</protein>
<keyword evidence="9 10" id="KW-0456">Lyase</keyword>
<feature type="binding site" evidence="10">
    <location>
        <position position="583"/>
    </location>
    <ligand>
        <name>[4Fe-4S] cluster</name>
        <dbReference type="ChEBI" id="CHEBI:49883"/>
        <note>4Fe-4S-S-AdoMet</note>
    </ligand>
</feature>
<dbReference type="Gene3D" id="3.20.20.540">
    <property type="entry name" value="Radical SAM ThiC family, central domain"/>
    <property type="match status" value="1"/>
</dbReference>
<keyword evidence="7 10" id="KW-0408">Iron</keyword>
<evidence type="ECO:0000256" key="7">
    <source>
        <dbReference type="ARBA" id="ARBA00023004"/>
    </source>
</evidence>
<feature type="binding site" evidence="10">
    <location>
        <position position="233"/>
    </location>
    <ligand>
        <name>substrate</name>
    </ligand>
</feature>
<dbReference type="InterPro" id="IPR037509">
    <property type="entry name" value="ThiC"/>
</dbReference>
<comment type="pathway">
    <text evidence="10">Cofactor biosynthesis; thiamine diphosphate biosynthesis.</text>
</comment>
<feature type="binding site" evidence="10">
    <location>
        <position position="431"/>
    </location>
    <ligand>
        <name>Zn(2+)</name>
        <dbReference type="ChEBI" id="CHEBI:29105"/>
    </ligand>
</feature>
<dbReference type="SFLD" id="SFLDS00113">
    <property type="entry name" value="Radical_SAM_Phosphomethylpyrim"/>
    <property type="match status" value="1"/>
</dbReference>
<keyword evidence="13" id="KW-1185">Reference proteome</keyword>
<keyword evidence="8 10" id="KW-0411">Iron-sulfur</keyword>
<name>F0SER1_PSESL</name>
<proteinExistence type="inferred from homology"/>
<dbReference type="eggNOG" id="COG0422">
    <property type="taxonomic scope" value="Bacteria"/>
</dbReference>
<dbReference type="SFLD" id="SFLDF00407">
    <property type="entry name" value="phosphomethylpyrimidine_syntha"/>
    <property type="match status" value="1"/>
</dbReference>
<evidence type="ECO:0000256" key="8">
    <source>
        <dbReference type="ARBA" id="ARBA00023014"/>
    </source>
</evidence>
<feature type="domain" description="ThiC-associated" evidence="11">
    <location>
        <begin position="15"/>
        <end position="94"/>
    </location>
</feature>
<keyword evidence="3 10" id="KW-0949">S-adenosyl-L-methionine</keyword>
<dbReference type="GO" id="GO:0009228">
    <property type="term" value="P:thiamine biosynthetic process"/>
    <property type="evidence" value="ECO:0007669"/>
    <property type="project" value="UniProtKB-UniRule"/>
</dbReference>
<feature type="binding site" evidence="10">
    <location>
        <position position="262"/>
    </location>
    <ligand>
        <name>substrate</name>
    </ligand>
</feature>
<evidence type="ECO:0000259" key="11">
    <source>
        <dbReference type="Pfam" id="PF13667"/>
    </source>
</evidence>
<evidence type="ECO:0000256" key="3">
    <source>
        <dbReference type="ARBA" id="ARBA00022691"/>
    </source>
</evidence>
<dbReference type="PANTHER" id="PTHR30557:SF1">
    <property type="entry name" value="PHOSPHOMETHYLPYRIMIDINE SYNTHASE, CHLOROPLASTIC"/>
    <property type="match status" value="1"/>
</dbReference>
<dbReference type="Pfam" id="PF13667">
    <property type="entry name" value="ThiC-associated"/>
    <property type="match status" value="1"/>
</dbReference>
<feature type="binding site" evidence="10">
    <location>
        <begin position="347"/>
        <end position="349"/>
    </location>
    <ligand>
        <name>substrate</name>
    </ligand>
</feature>
<dbReference type="NCBIfam" id="NF006763">
    <property type="entry name" value="PRK09284.1"/>
    <property type="match status" value="1"/>
</dbReference>
<feature type="binding site" evidence="10">
    <location>
        <position position="495"/>
    </location>
    <ligand>
        <name>Zn(2+)</name>
        <dbReference type="ChEBI" id="CHEBI:29105"/>
    </ligand>
</feature>
<dbReference type="Gene3D" id="6.10.250.620">
    <property type="match status" value="1"/>
</dbReference>
<dbReference type="UniPathway" id="UPA00060"/>
<feature type="binding site" evidence="10">
    <location>
        <position position="327"/>
    </location>
    <ligand>
        <name>substrate</name>
    </ligand>
</feature>
<evidence type="ECO:0000256" key="9">
    <source>
        <dbReference type="ARBA" id="ARBA00023239"/>
    </source>
</evidence>
<evidence type="ECO:0000313" key="13">
    <source>
        <dbReference type="Proteomes" id="UP000000310"/>
    </source>
</evidence>
<comment type="catalytic activity">
    <reaction evidence="10">
        <text>5-amino-1-(5-phospho-beta-D-ribosyl)imidazole + S-adenosyl-L-methionine = 4-amino-2-methyl-5-(phosphooxymethyl)pyrimidine + CO + 5'-deoxyadenosine + formate + L-methionine + 3 H(+)</text>
        <dbReference type="Rhea" id="RHEA:24840"/>
        <dbReference type="ChEBI" id="CHEBI:15378"/>
        <dbReference type="ChEBI" id="CHEBI:15740"/>
        <dbReference type="ChEBI" id="CHEBI:17245"/>
        <dbReference type="ChEBI" id="CHEBI:17319"/>
        <dbReference type="ChEBI" id="CHEBI:57844"/>
        <dbReference type="ChEBI" id="CHEBI:58354"/>
        <dbReference type="ChEBI" id="CHEBI:59789"/>
        <dbReference type="ChEBI" id="CHEBI:137981"/>
        <dbReference type="EC" id="4.1.99.17"/>
    </reaction>
</comment>
<feature type="binding site" evidence="10">
    <location>
        <begin position="388"/>
        <end position="391"/>
    </location>
    <ligand>
        <name>substrate</name>
    </ligand>
</feature>
<dbReference type="GO" id="GO:0008270">
    <property type="term" value="F:zinc ion binding"/>
    <property type="evidence" value="ECO:0007669"/>
    <property type="project" value="UniProtKB-UniRule"/>
</dbReference>
<dbReference type="AlphaFoldDB" id="F0SER1"/>
<dbReference type="SFLD" id="SFLDG01114">
    <property type="entry name" value="phosphomethylpyrimidine_syntha"/>
    <property type="match status" value="1"/>
</dbReference>
<dbReference type="InterPro" id="IPR002817">
    <property type="entry name" value="ThiC/BzaA/B"/>
</dbReference>
<dbReference type="Pfam" id="PF01964">
    <property type="entry name" value="ThiC_Rad_SAM"/>
    <property type="match status" value="1"/>
</dbReference>
<evidence type="ECO:0000256" key="2">
    <source>
        <dbReference type="ARBA" id="ARBA00022485"/>
    </source>
</evidence>
<dbReference type="NCBIfam" id="TIGR00190">
    <property type="entry name" value="thiC"/>
    <property type="match status" value="1"/>
</dbReference>
<dbReference type="KEGG" id="psn:Pedsa_1385"/>
<keyword evidence="2 10" id="KW-0004">4Fe-4S</keyword>
<dbReference type="InterPro" id="IPR038521">
    <property type="entry name" value="ThiC/Bza_core_dom"/>
</dbReference>